<accession>A0AC34QTI7</accession>
<reference evidence="2" key="1">
    <citation type="submission" date="2022-11" db="UniProtKB">
        <authorList>
            <consortium name="WormBaseParasite"/>
        </authorList>
    </citation>
    <scope>IDENTIFICATION</scope>
</reference>
<protein>
    <submittedName>
        <fullName evidence="2">Uncharacterized protein</fullName>
    </submittedName>
</protein>
<proteinExistence type="predicted"/>
<dbReference type="Proteomes" id="UP000887576">
    <property type="component" value="Unplaced"/>
</dbReference>
<organism evidence="1 2">
    <name type="scientific">Panagrolaimus sp. JU765</name>
    <dbReference type="NCBI Taxonomy" id="591449"/>
    <lineage>
        <taxon>Eukaryota</taxon>
        <taxon>Metazoa</taxon>
        <taxon>Ecdysozoa</taxon>
        <taxon>Nematoda</taxon>
        <taxon>Chromadorea</taxon>
        <taxon>Rhabditida</taxon>
        <taxon>Tylenchina</taxon>
        <taxon>Panagrolaimomorpha</taxon>
        <taxon>Panagrolaimoidea</taxon>
        <taxon>Panagrolaimidae</taxon>
        <taxon>Panagrolaimus</taxon>
    </lineage>
</organism>
<name>A0AC34QTI7_9BILA</name>
<evidence type="ECO:0000313" key="1">
    <source>
        <dbReference type="Proteomes" id="UP000887576"/>
    </source>
</evidence>
<sequence>MDEGSKHQKDEEVMDSHGDSFNFGEMSNLVSNIENGSEDFHLDDLNYDADLNDPMDYQEFVRKMGEILKEHDDKLINGPRITYALGAALDLVLIENQCDSSKEFERMTKKLASSSANTQWGTDIKDFCAKYVNDKLSKRETFGFTELYEKLTNEMLATLPKNLGDKVKVDAFDFVETCTKIDQMVPGYMVELFMMTFNPEKYGSDHTMVKLNNTPEEPLLNKYQNNLSFARAYGSKEPDMPVSQFIDLFLKHGVSYVLVENARCDLRFGKMSWKSKEGAEELVFWLKPDEHIVEGLLVNS</sequence>
<evidence type="ECO:0000313" key="2">
    <source>
        <dbReference type="WBParaSite" id="JU765_v2.g19235.t1"/>
    </source>
</evidence>
<dbReference type="WBParaSite" id="JU765_v2.g19235.t1">
    <property type="protein sequence ID" value="JU765_v2.g19235.t1"/>
    <property type="gene ID" value="JU765_v2.g19235"/>
</dbReference>